<dbReference type="AlphaFoldDB" id="A0AB94IWF9"/>
<keyword evidence="5" id="KW-1185">Reference proteome</keyword>
<reference evidence="5" key="1">
    <citation type="submission" date="2010-03" db="EMBL/GenBank/DDBJ databases">
        <title>The genome sequence of Synergistetes sp. SGP1.</title>
        <authorList>
            <consortium name="metaHIT consortium -- http://www.metahit.eu/"/>
            <person name="Pajon A."/>
            <person name="Turner K."/>
            <person name="Parkhill J."/>
            <person name="Wade W."/>
            <person name="Vartoukian S."/>
        </authorList>
    </citation>
    <scope>NUCLEOTIDE SEQUENCE [LARGE SCALE GENOMIC DNA]</scope>
    <source>
        <strain evidence="5">SGP1</strain>
    </source>
</reference>
<evidence type="ECO:0000313" key="4">
    <source>
        <dbReference type="EMBL" id="CBL28083.1"/>
    </source>
</evidence>
<dbReference type="EMBL" id="FP929056">
    <property type="protein sequence ID" value="CBL28083.1"/>
    <property type="molecule type" value="Genomic_DNA"/>
</dbReference>
<gene>
    <name evidence="4" type="ORF">SY1_07530</name>
</gene>
<dbReference type="Proteomes" id="UP000008957">
    <property type="component" value="Chromosome"/>
</dbReference>
<feature type="chain" id="PRO_5044490599" description="DUF6935 domain-containing protein" evidence="2">
    <location>
        <begin position="25"/>
        <end position="238"/>
    </location>
</feature>
<dbReference type="Pfam" id="PF22043">
    <property type="entry name" value="DUF6935"/>
    <property type="match status" value="1"/>
</dbReference>
<feature type="domain" description="DUF6935" evidence="3">
    <location>
        <begin position="25"/>
        <end position="177"/>
    </location>
</feature>
<keyword evidence="2" id="KW-0732">Signal</keyword>
<proteinExistence type="predicted"/>
<reference evidence="4 5" key="2">
    <citation type="submission" date="2010-03" db="EMBL/GenBank/DDBJ databases">
        <authorList>
            <person name="Pajon A."/>
        </authorList>
    </citation>
    <scope>NUCLEOTIDE SEQUENCE [LARGE SCALE GENOMIC DNA]</scope>
    <source>
        <strain evidence="4 5">SGP1</strain>
    </source>
</reference>
<sequence>MWKKLSTVLALSALLLAVGGEAWAALPRDYQEFKARYQKEGKTPEGAVKLYFEAVFCYINEATRAEGSKMVRYALHYDRPIEQSNNLSTFAERLRDPEMHHIFRGFAEGTSPENDYRMSPDNFNLVVGKKVQEQGYLRVFLRNSGADSPRVVWMKEFDGLWYMINNASTYVEVRPPKAFIDRTKNAHDADYDASPAPDPRKRDNDNTPSPSEGNASPEPTAPSDEGESTEDDEEVVFK</sequence>
<name>A0AB94IWF9_9BACT</name>
<evidence type="ECO:0000259" key="3">
    <source>
        <dbReference type="Pfam" id="PF22043"/>
    </source>
</evidence>
<evidence type="ECO:0000256" key="1">
    <source>
        <dbReference type="SAM" id="MobiDB-lite"/>
    </source>
</evidence>
<protein>
    <recommendedName>
        <fullName evidence="3">DUF6935 domain-containing protein</fullName>
    </recommendedName>
</protein>
<organism evidence="4 5">
    <name type="scientific">Fretibacterium fastidiosum</name>
    <dbReference type="NCBI Taxonomy" id="651822"/>
    <lineage>
        <taxon>Bacteria</taxon>
        <taxon>Thermotogati</taxon>
        <taxon>Synergistota</taxon>
        <taxon>Synergistia</taxon>
        <taxon>Synergistales</taxon>
        <taxon>Aminobacteriaceae</taxon>
        <taxon>Fretibacterium</taxon>
    </lineage>
</organism>
<dbReference type="InterPro" id="IPR053907">
    <property type="entry name" value="DUF6935"/>
</dbReference>
<dbReference type="RefSeq" id="WP_015556230.1">
    <property type="nucleotide sequence ID" value="NC_021038.1"/>
</dbReference>
<dbReference type="KEGG" id="sbr:SY1_07530"/>
<evidence type="ECO:0000256" key="2">
    <source>
        <dbReference type="SAM" id="SignalP"/>
    </source>
</evidence>
<feature type="signal peptide" evidence="2">
    <location>
        <begin position="1"/>
        <end position="24"/>
    </location>
</feature>
<feature type="compositionally biased region" description="Acidic residues" evidence="1">
    <location>
        <begin position="224"/>
        <end position="238"/>
    </location>
</feature>
<accession>A0AB94IWF9</accession>
<feature type="region of interest" description="Disordered" evidence="1">
    <location>
        <begin position="182"/>
        <end position="238"/>
    </location>
</feature>
<evidence type="ECO:0000313" key="5">
    <source>
        <dbReference type="Proteomes" id="UP000008957"/>
    </source>
</evidence>